<dbReference type="AlphaFoldDB" id="A0A0L0FIV8"/>
<dbReference type="GeneID" id="25912022"/>
<name>A0A0L0FIV8_9EUKA</name>
<evidence type="ECO:0000256" key="4">
    <source>
        <dbReference type="ARBA" id="ARBA00022857"/>
    </source>
</evidence>
<keyword evidence="5" id="KW-0560">Oxidoreductase</keyword>
<sequence>MQLEKTDRPRKRMTELMMKQSVPAYAAGTDVDKNTKEFHIVFQRSPQEISVQDGVATGVTLQKMKLEGDWRTAKAVPTGETETIDCQLILRSIGYKSLPIKGLPFDIVRGVVPNVGGYVADADDSATSEGSQGGDKLARLYAAGWVKTGPVGVILSTMNAAFETADVIIEDFNSGRLTGKDLPKADSTIDELLGEKKVVSFDDWKRIEAEEIHRGQLLSKPFEKFTSTAEMLQWATAIASNSDTPT</sequence>
<keyword evidence="4" id="KW-0521">NADP</keyword>
<evidence type="ECO:0000256" key="5">
    <source>
        <dbReference type="ARBA" id="ARBA00023002"/>
    </source>
</evidence>
<dbReference type="PANTHER" id="PTHR48467">
    <property type="entry name" value="GLUTAMATE SYNTHASE 1 [NADH], CHLOROPLASTIC-LIKE"/>
    <property type="match status" value="1"/>
</dbReference>
<evidence type="ECO:0000256" key="3">
    <source>
        <dbReference type="ARBA" id="ARBA00022827"/>
    </source>
</evidence>
<keyword evidence="2" id="KW-0285">Flavoprotein</keyword>
<dbReference type="eggNOG" id="KOG1800">
    <property type="taxonomic scope" value="Eukaryota"/>
</dbReference>
<dbReference type="PANTHER" id="PTHR48467:SF1">
    <property type="entry name" value="GLUTAMATE SYNTHASE 1 [NADH], CHLOROPLASTIC-LIKE"/>
    <property type="match status" value="1"/>
</dbReference>
<dbReference type="GO" id="GO:0016491">
    <property type="term" value="F:oxidoreductase activity"/>
    <property type="evidence" value="ECO:0007669"/>
    <property type="project" value="UniProtKB-KW"/>
</dbReference>
<dbReference type="InterPro" id="IPR036188">
    <property type="entry name" value="FAD/NAD-bd_sf"/>
</dbReference>
<protein>
    <recommendedName>
        <fullName evidence="8">FAD/NAD(P)-binding domain-containing protein</fullName>
    </recommendedName>
</protein>
<dbReference type="Gene3D" id="3.40.50.720">
    <property type="entry name" value="NAD(P)-binding Rossmann-like Domain"/>
    <property type="match status" value="1"/>
</dbReference>
<evidence type="ECO:0000313" key="7">
    <source>
        <dbReference type="Proteomes" id="UP000054560"/>
    </source>
</evidence>
<organism evidence="6 7">
    <name type="scientific">Sphaeroforma arctica JP610</name>
    <dbReference type="NCBI Taxonomy" id="667725"/>
    <lineage>
        <taxon>Eukaryota</taxon>
        <taxon>Ichthyosporea</taxon>
        <taxon>Ichthyophonida</taxon>
        <taxon>Sphaeroforma</taxon>
    </lineage>
</organism>
<evidence type="ECO:0000313" key="6">
    <source>
        <dbReference type="EMBL" id="KNC75968.1"/>
    </source>
</evidence>
<reference evidence="6 7" key="1">
    <citation type="submission" date="2011-02" db="EMBL/GenBank/DDBJ databases">
        <title>The Genome Sequence of Sphaeroforma arctica JP610.</title>
        <authorList>
            <consortium name="The Broad Institute Genome Sequencing Platform"/>
            <person name="Russ C."/>
            <person name="Cuomo C."/>
            <person name="Young S.K."/>
            <person name="Zeng Q."/>
            <person name="Gargeya S."/>
            <person name="Alvarado L."/>
            <person name="Berlin A."/>
            <person name="Chapman S.B."/>
            <person name="Chen Z."/>
            <person name="Freedman E."/>
            <person name="Gellesch M."/>
            <person name="Goldberg J."/>
            <person name="Griggs A."/>
            <person name="Gujja S."/>
            <person name="Heilman E."/>
            <person name="Heiman D."/>
            <person name="Howarth C."/>
            <person name="Mehta T."/>
            <person name="Neiman D."/>
            <person name="Pearson M."/>
            <person name="Roberts A."/>
            <person name="Saif S."/>
            <person name="Shea T."/>
            <person name="Shenoy N."/>
            <person name="Sisk P."/>
            <person name="Stolte C."/>
            <person name="Sykes S."/>
            <person name="White J."/>
            <person name="Yandava C."/>
            <person name="Burger G."/>
            <person name="Gray M.W."/>
            <person name="Holland P.W.H."/>
            <person name="King N."/>
            <person name="Lang F.B.F."/>
            <person name="Roger A.J."/>
            <person name="Ruiz-Trillo I."/>
            <person name="Haas B."/>
            <person name="Nusbaum C."/>
            <person name="Birren B."/>
        </authorList>
    </citation>
    <scope>NUCLEOTIDE SEQUENCE [LARGE SCALE GENOMIC DNA]</scope>
    <source>
        <strain evidence="6 7">JP610</strain>
    </source>
</reference>
<dbReference type="EMBL" id="KQ243329">
    <property type="protein sequence ID" value="KNC75968.1"/>
    <property type="molecule type" value="Genomic_DNA"/>
</dbReference>
<evidence type="ECO:0008006" key="8">
    <source>
        <dbReference type="Google" id="ProtNLM"/>
    </source>
</evidence>
<accession>A0A0L0FIV8</accession>
<dbReference type="OrthoDB" id="333024at2759"/>
<dbReference type="RefSeq" id="XP_014149870.1">
    <property type="nucleotide sequence ID" value="XM_014294395.1"/>
</dbReference>
<keyword evidence="3" id="KW-0274">FAD</keyword>
<dbReference type="SUPFAM" id="SSF51905">
    <property type="entry name" value="FAD/NAD(P)-binding domain"/>
    <property type="match status" value="1"/>
</dbReference>
<evidence type="ECO:0000256" key="1">
    <source>
        <dbReference type="ARBA" id="ARBA00001974"/>
    </source>
</evidence>
<dbReference type="STRING" id="667725.A0A0L0FIV8"/>
<keyword evidence="7" id="KW-1185">Reference proteome</keyword>
<evidence type="ECO:0000256" key="2">
    <source>
        <dbReference type="ARBA" id="ARBA00022630"/>
    </source>
</evidence>
<dbReference type="Proteomes" id="UP000054560">
    <property type="component" value="Unassembled WGS sequence"/>
</dbReference>
<gene>
    <name evidence="6" type="ORF">SARC_11518</name>
</gene>
<comment type="cofactor">
    <cofactor evidence="1">
        <name>FAD</name>
        <dbReference type="ChEBI" id="CHEBI:57692"/>
    </cofactor>
</comment>
<proteinExistence type="predicted"/>
<dbReference type="InterPro" id="IPR055275">
    <property type="entry name" value="Ferredox_Rdtase"/>
</dbReference>